<feature type="binding site" evidence="5">
    <location>
        <position position="92"/>
    </location>
    <ligand>
        <name>substrate</name>
    </ligand>
</feature>
<comment type="similarity">
    <text evidence="1">Belongs to the tRNA pseudouridine synthase TruA family.</text>
</comment>
<evidence type="ECO:0000256" key="1">
    <source>
        <dbReference type="ARBA" id="ARBA00009375"/>
    </source>
</evidence>
<dbReference type="InterPro" id="IPR041708">
    <property type="entry name" value="PUS1/PUS2-like"/>
</dbReference>
<reference evidence="7 8" key="1">
    <citation type="submission" date="2024-07" db="EMBL/GenBank/DDBJ databases">
        <title>Chromosome-level genome assembly of the water stick insect Ranatra chinensis (Heteroptera: Nepidae).</title>
        <authorList>
            <person name="Liu X."/>
        </authorList>
    </citation>
    <scope>NUCLEOTIDE SEQUENCE [LARGE SCALE GENOMIC DNA]</scope>
    <source>
        <strain evidence="7">Cailab_2021Rc</strain>
        <tissue evidence="7">Muscle</tissue>
    </source>
</reference>
<dbReference type="PANTHER" id="PTHR11142">
    <property type="entry name" value="PSEUDOURIDYLATE SYNTHASE"/>
    <property type="match status" value="1"/>
</dbReference>
<dbReference type="Pfam" id="PF01416">
    <property type="entry name" value="PseudoU_synth_1"/>
    <property type="match status" value="1"/>
</dbReference>
<gene>
    <name evidence="7" type="ORF">AAG570_003279</name>
</gene>
<protein>
    <recommendedName>
        <fullName evidence="6">Pseudouridine synthase I TruA alpha/beta domain-containing protein</fullName>
    </recommendedName>
</protein>
<evidence type="ECO:0000256" key="4">
    <source>
        <dbReference type="PIRSR" id="PIRSR641708-1"/>
    </source>
</evidence>
<name>A0ABD0YUS7_9HEMI</name>
<dbReference type="Proteomes" id="UP001558652">
    <property type="component" value="Unassembled WGS sequence"/>
</dbReference>
<dbReference type="GO" id="GO:0031119">
    <property type="term" value="P:tRNA pseudouridine synthesis"/>
    <property type="evidence" value="ECO:0007669"/>
    <property type="project" value="UniProtKB-ARBA"/>
</dbReference>
<organism evidence="7 8">
    <name type="scientific">Ranatra chinensis</name>
    <dbReference type="NCBI Taxonomy" id="642074"/>
    <lineage>
        <taxon>Eukaryota</taxon>
        <taxon>Metazoa</taxon>
        <taxon>Ecdysozoa</taxon>
        <taxon>Arthropoda</taxon>
        <taxon>Hexapoda</taxon>
        <taxon>Insecta</taxon>
        <taxon>Pterygota</taxon>
        <taxon>Neoptera</taxon>
        <taxon>Paraneoptera</taxon>
        <taxon>Hemiptera</taxon>
        <taxon>Heteroptera</taxon>
        <taxon>Panheteroptera</taxon>
        <taxon>Nepomorpha</taxon>
        <taxon>Nepidae</taxon>
        <taxon>Ranatrinae</taxon>
        <taxon>Ranatra</taxon>
    </lineage>
</organism>
<keyword evidence="3" id="KW-0413">Isomerase</keyword>
<evidence type="ECO:0000313" key="8">
    <source>
        <dbReference type="Proteomes" id="UP001558652"/>
    </source>
</evidence>
<accession>A0ABD0YUS7</accession>
<dbReference type="FunFam" id="3.30.70.660:FF:000002">
    <property type="entry name" value="tRNA pseudouridine synthase"/>
    <property type="match status" value="1"/>
</dbReference>
<dbReference type="InterPro" id="IPR020097">
    <property type="entry name" value="PsdUridine_synth_TruA_a/b_dom"/>
</dbReference>
<dbReference type="InterPro" id="IPR020103">
    <property type="entry name" value="PsdUridine_synth_cat_dom_sf"/>
</dbReference>
<evidence type="ECO:0000256" key="2">
    <source>
        <dbReference type="ARBA" id="ARBA00022694"/>
    </source>
</evidence>
<evidence type="ECO:0000256" key="3">
    <source>
        <dbReference type="ARBA" id="ARBA00023235"/>
    </source>
</evidence>
<keyword evidence="8" id="KW-1185">Reference proteome</keyword>
<dbReference type="EMBL" id="JBFDAA010000013">
    <property type="protein sequence ID" value="KAL1122954.1"/>
    <property type="molecule type" value="Genomic_DNA"/>
</dbReference>
<dbReference type="InterPro" id="IPR020095">
    <property type="entry name" value="PsdUridine_synth_TruA_C"/>
</dbReference>
<keyword evidence="2" id="KW-0819">tRNA processing</keyword>
<evidence type="ECO:0000313" key="7">
    <source>
        <dbReference type="EMBL" id="KAL1122954.1"/>
    </source>
</evidence>
<dbReference type="InterPro" id="IPR001406">
    <property type="entry name" value="PsdUridine_synth_TruA"/>
</dbReference>
<evidence type="ECO:0000256" key="5">
    <source>
        <dbReference type="PIRSR" id="PIRSR641708-2"/>
    </source>
</evidence>
<sequence length="296" mass="33650">MKTIEEDVLTAFLNGGLITEEGYNQPQSIQFQRAARTDKGVSAVRQVLSLKLPDVIDLTKVNDELPGQIRVVGVKRTTKGFNCKANCDGRTYSYTMPSFALASPLPSTDEGGYPDGFRLPPDTIERTNQVLKNFIGTHNYHNFTSRRKPLDPSTQRYIISFSCEDPVVIDGVEFVTLKVKGQSFMLHQIRKMVGLVIAIVRGHTTEDTISKAWQQDKLDLPVAPGLGLVLEEVHYDRYNQRYGKDGIHEPIEWSAFENQLEDFRKKYIMSTIVNTEKEEKSYPLFFFFCSVILRIT</sequence>
<dbReference type="GO" id="GO:0009982">
    <property type="term" value="F:pseudouridine synthase activity"/>
    <property type="evidence" value="ECO:0007669"/>
    <property type="project" value="UniProtKB-ARBA"/>
</dbReference>
<feature type="active site" description="Nucleophile" evidence="4">
    <location>
        <position position="38"/>
    </location>
</feature>
<comment type="caution">
    <text evidence="7">The sequence shown here is derived from an EMBL/GenBank/DDBJ whole genome shotgun (WGS) entry which is preliminary data.</text>
</comment>
<dbReference type="SUPFAM" id="SSF55120">
    <property type="entry name" value="Pseudouridine synthase"/>
    <property type="match status" value="1"/>
</dbReference>
<dbReference type="Gene3D" id="3.30.70.580">
    <property type="entry name" value="Pseudouridine synthase I, catalytic domain, N-terminal subdomain"/>
    <property type="match status" value="1"/>
</dbReference>
<dbReference type="Gene3D" id="3.30.70.660">
    <property type="entry name" value="Pseudouridine synthase I, catalytic domain, C-terminal subdomain"/>
    <property type="match status" value="1"/>
</dbReference>
<dbReference type="CDD" id="cd02568">
    <property type="entry name" value="PseudoU_synth_PUS1_PUS2"/>
    <property type="match status" value="1"/>
</dbReference>
<evidence type="ECO:0000259" key="6">
    <source>
        <dbReference type="Pfam" id="PF01416"/>
    </source>
</evidence>
<dbReference type="PANTHER" id="PTHR11142:SF4">
    <property type="entry name" value="PSEUDOURIDYLATE SYNTHASE 1 HOMOLOG"/>
    <property type="match status" value="1"/>
</dbReference>
<dbReference type="AlphaFoldDB" id="A0ABD0YUS7"/>
<feature type="domain" description="Pseudouridine synthase I TruA alpha/beta" evidence="6">
    <location>
        <begin position="132"/>
        <end position="236"/>
    </location>
</feature>
<dbReference type="InterPro" id="IPR020094">
    <property type="entry name" value="TruA/RsuA/RluB/E/F_N"/>
</dbReference>
<proteinExistence type="inferred from homology"/>